<dbReference type="EMBL" id="NFZW01000025">
    <property type="protein sequence ID" value="RFA32831.1"/>
    <property type="molecule type" value="Genomic_DNA"/>
</dbReference>
<feature type="domain" description="Histidine kinase" evidence="7">
    <location>
        <begin position="145"/>
        <end position="359"/>
    </location>
</feature>
<keyword evidence="6" id="KW-0175">Coiled coil</keyword>
<name>A0A3E0WL06_9GAMM</name>
<dbReference type="CDD" id="cd00082">
    <property type="entry name" value="HisKA"/>
    <property type="match status" value="1"/>
</dbReference>
<evidence type="ECO:0000256" key="4">
    <source>
        <dbReference type="ARBA" id="ARBA00022679"/>
    </source>
</evidence>
<dbReference type="InterPro" id="IPR004358">
    <property type="entry name" value="Sig_transdc_His_kin-like_C"/>
</dbReference>
<dbReference type="GO" id="GO:0005886">
    <property type="term" value="C:plasma membrane"/>
    <property type="evidence" value="ECO:0007669"/>
    <property type="project" value="UniProtKB-ARBA"/>
</dbReference>
<dbReference type="InterPro" id="IPR050351">
    <property type="entry name" value="BphY/WalK/GraS-like"/>
</dbReference>
<dbReference type="Gene3D" id="3.30.565.10">
    <property type="entry name" value="Histidine kinase-like ATPase, C-terminal domain"/>
    <property type="match status" value="1"/>
</dbReference>
<dbReference type="InterPro" id="IPR003661">
    <property type="entry name" value="HisK_dim/P_dom"/>
</dbReference>
<dbReference type="AlphaFoldDB" id="A0A3E0WL06"/>
<keyword evidence="3" id="KW-0597">Phosphoprotein</keyword>
<evidence type="ECO:0000256" key="3">
    <source>
        <dbReference type="ARBA" id="ARBA00022553"/>
    </source>
</evidence>
<dbReference type="Pfam" id="PF00512">
    <property type="entry name" value="HisKA"/>
    <property type="match status" value="1"/>
</dbReference>
<gene>
    <name evidence="8" type="ORF">CAL65_18695</name>
</gene>
<feature type="coiled-coil region" evidence="6">
    <location>
        <begin position="154"/>
        <end position="203"/>
    </location>
</feature>
<reference evidence="9" key="1">
    <citation type="submission" date="2017-05" db="EMBL/GenBank/DDBJ databases">
        <authorList>
            <person name="Sharma S."/>
            <person name="Sidhu C."/>
            <person name="Pinnaka A.K."/>
        </authorList>
    </citation>
    <scope>NUCLEOTIDE SEQUENCE [LARGE SCALE GENOMIC DNA]</scope>
    <source>
        <strain evidence="9">AK93</strain>
    </source>
</reference>
<dbReference type="PRINTS" id="PR00344">
    <property type="entry name" value="BCTRLSENSOR"/>
</dbReference>
<evidence type="ECO:0000313" key="8">
    <source>
        <dbReference type="EMBL" id="RFA32831.1"/>
    </source>
</evidence>
<dbReference type="InterPro" id="IPR005467">
    <property type="entry name" value="His_kinase_dom"/>
</dbReference>
<dbReference type="GO" id="GO:0030295">
    <property type="term" value="F:protein kinase activator activity"/>
    <property type="evidence" value="ECO:0007669"/>
    <property type="project" value="TreeGrafter"/>
</dbReference>
<accession>A0A3E0WL06</accession>
<dbReference type="InterPro" id="IPR036097">
    <property type="entry name" value="HisK_dim/P_sf"/>
</dbReference>
<protein>
    <recommendedName>
        <fullName evidence="2">histidine kinase</fullName>
        <ecNumber evidence="2">2.7.13.3</ecNumber>
    </recommendedName>
</protein>
<comment type="caution">
    <text evidence="8">The sequence shown here is derived from an EMBL/GenBank/DDBJ whole genome shotgun (WGS) entry which is preliminary data.</text>
</comment>
<evidence type="ECO:0000313" key="9">
    <source>
        <dbReference type="Proteomes" id="UP000256763"/>
    </source>
</evidence>
<keyword evidence="5" id="KW-0418">Kinase</keyword>
<evidence type="ECO:0000256" key="6">
    <source>
        <dbReference type="SAM" id="Coils"/>
    </source>
</evidence>
<dbReference type="SMART" id="SM00387">
    <property type="entry name" value="HATPase_c"/>
    <property type="match status" value="1"/>
</dbReference>
<comment type="catalytic activity">
    <reaction evidence="1">
        <text>ATP + protein L-histidine = ADP + protein N-phospho-L-histidine.</text>
        <dbReference type="EC" id="2.7.13.3"/>
    </reaction>
</comment>
<dbReference type="GO" id="GO:0000156">
    <property type="term" value="F:phosphorelay response regulator activity"/>
    <property type="evidence" value="ECO:0007669"/>
    <property type="project" value="TreeGrafter"/>
</dbReference>
<evidence type="ECO:0000256" key="2">
    <source>
        <dbReference type="ARBA" id="ARBA00012438"/>
    </source>
</evidence>
<organism evidence="8 9">
    <name type="scientific">Alkalilimnicola ehrlichii</name>
    <dbReference type="NCBI Taxonomy" id="351052"/>
    <lineage>
        <taxon>Bacteria</taxon>
        <taxon>Pseudomonadati</taxon>
        <taxon>Pseudomonadota</taxon>
        <taxon>Gammaproteobacteria</taxon>
        <taxon>Chromatiales</taxon>
        <taxon>Ectothiorhodospiraceae</taxon>
        <taxon>Alkalilimnicola</taxon>
    </lineage>
</organism>
<evidence type="ECO:0000256" key="5">
    <source>
        <dbReference type="ARBA" id="ARBA00022777"/>
    </source>
</evidence>
<dbReference type="GO" id="GO:0000155">
    <property type="term" value="F:phosphorelay sensor kinase activity"/>
    <property type="evidence" value="ECO:0007669"/>
    <property type="project" value="InterPro"/>
</dbReference>
<evidence type="ECO:0000256" key="1">
    <source>
        <dbReference type="ARBA" id="ARBA00000085"/>
    </source>
</evidence>
<dbReference type="GO" id="GO:0007234">
    <property type="term" value="P:osmosensory signaling via phosphorelay pathway"/>
    <property type="evidence" value="ECO:0007669"/>
    <property type="project" value="TreeGrafter"/>
</dbReference>
<sequence length="364" mass="41296">MNEIHALLACSTATDMARWQQRIQKAWAATDCRLALRQHELTDAPPTRLDRISKKNILLVPFKDLDRISSLSYSDEQRPPLLVLLDTAIERPVPPELSDVSVDTLRSDELWRLTPAVKRLTVQHTLNSTRQNPPRFSEFDTFSYSVSHDLRAPIRQLRQLIEILREDHVSATDQAGLDVLNDIERLQEKMRDLIEGLLTLSRLSNTPLQPETFDLKPLVEEELQALQRQEPEREVEWQIPDRVIVTADIKLMRIMLLNLIDNAWKFTRHQATPRIEVGTDRIAGDTVYYVRDNGIGFDANQAQTLFKPFQRGLAAHDFAGTGLGLAIAQRIVRRHGGRIWAEGAPGQGATLYFTLATGTNAAYG</sequence>
<dbReference type="SUPFAM" id="SSF55874">
    <property type="entry name" value="ATPase domain of HSP90 chaperone/DNA topoisomerase II/histidine kinase"/>
    <property type="match status" value="1"/>
</dbReference>
<dbReference type="PROSITE" id="PS50109">
    <property type="entry name" value="HIS_KIN"/>
    <property type="match status" value="1"/>
</dbReference>
<dbReference type="InterPro" id="IPR036890">
    <property type="entry name" value="HATPase_C_sf"/>
</dbReference>
<dbReference type="InterPro" id="IPR003594">
    <property type="entry name" value="HATPase_dom"/>
</dbReference>
<dbReference type="SMART" id="SM00388">
    <property type="entry name" value="HisKA"/>
    <property type="match status" value="1"/>
</dbReference>
<keyword evidence="9" id="KW-1185">Reference proteome</keyword>
<dbReference type="Pfam" id="PF02518">
    <property type="entry name" value="HATPase_c"/>
    <property type="match status" value="1"/>
</dbReference>
<dbReference type="EC" id="2.7.13.3" evidence="2"/>
<dbReference type="SUPFAM" id="SSF47384">
    <property type="entry name" value="Homodimeric domain of signal transducing histidine kinase"/>
    <property type="match status" value="1"/>
</dbReference>
<dbReference type="FunFam" id="3.30.565.10:FF:000006">
    <property type="entry name" value="Sensor histidine kinase WalK"/>
    <property type="match status" value="1"/>
</dbReference>
<dbReference type="Gene3D" id="1.10.287.130">
    <property type="match status" value="1"/>
</dbReference>
<dbReference type="Proteomes" id="UP000256763">
    <property type="component" value="Unassembled WGS sequence"/>
</dbReference>
<dbReference type="PANTHER" id="PTHR42878">
    <property type="entry name" value="TWO-COMPONENT HISTIDINE KINASE"/>
    <property type="match status" value="1"/>
</dbReference>
<keyword evidence="4" id="KW-0808">Transferase</keyword>
<proteinExistence type="predicted"/>
<dbReference type="OrthoDB" id="7051794at2"/>
<dbReference type="RefSeq" id="WP_116303672.1">
    <property type="nucleotide sequence ID" value="NZ_NFZV01000026.1"/>
</dbReference>
<dbReference type="PANTHER" id="PTHR42878:SF15">
    <property type="entry name" value="BACTERIOPHYTOCHROME"/>
    <property type="match status" value="1"/>
</dbReference>
<evidence type="ECO:0000259" key="7">
    <source>
        <dbReference type="PROSITE" id="PS50109"/>
    </source>
</evidence>